<dbReference type="AlphaFoldDB" id="A0A1M5II52"/>
<organism evidence="3 4">
    <name type="scientific">Flavobacterium johnsoniae</name>
    <name type="common">Cytophaga johnsonae</name>
    <dbReference type="NCBI Taxonomy" id="986"/>
    <lineage>
        <taxon>Bacteria</taxon>
        <taxon>Pseudomonadati</taxon>
        <taxon>Bacteroidota</taxon>
        <taxon>Flavobacteriia</taxon>
        <taxon>Flavobacteriales</taxon>
        <taxon>Flavobacteriaceae</taxon>
        <taxon>Flavobacterium</taxon>
    </lineage>
</organism>
<accession>A0A1M5II52</accession>
<dbReference type="Pfam" id="PF03354">
    <property type="entry name" value="TerL_ATPase"/>
    <property type="match status" value="1"/>
</dbReference>
<dbReference type="PANTHER" id="PTHR41287">
    <property type="match status" value="1"/>
</dbReference>
<dbReference type="InterPro" id="IPR046462">
    <property type="entry name" value="TerL_nuclease"/>
</dbReference>
<dbReference type="PANTHER" id="PTHR41287:SF1">
    <property type="entry name" value="PROTEIN YMFN"/>
    <property type="match status" value="1"/>
</dbReference>
<dbReference type="Pfam" id="PF20441">
    <property type="entry name" value="TerL_nuclease"/>
    <property type="match status" value="1"/>
</dbReference>
<sequence>MKITNQMLASVPFQYANDVRAGKIVTGKKIKQAVERFYNWIETAEQDGFVLDHNKGMQIVNFFPTFLNHTKGKLAGKPFVLEPFQAFTMYNVFGWQDSTGKRRISTVYDKRAKKNGKSAEMAGLSLFCMSFDMEMEAECYVGATKEDQARICWKQAAQFIQSPVANRNLQKMGFYVQQRKLGFKRTNSFMSPLGGDSSTQDGINAHLSIIDEYHAHKDDSVKENLESSSVMRRQPLLWHITTAGSNKGSVCKNYEDSVIEVLNGDKTDNHLWIMIHDLDEGDDWQNKDNWIKANPLLGNGLDIAQMEREYIKAINQPSKIPNFKTKHLNMWVDGLSAWIPAEIWEANKVDKETLENYKAFVIEKAKKFGSNGGLDLSSVADITAFDVLTNPDDEGKQYLIVFLFCPEENIDRRSTNDAVPYRYWVDAGFMIATPGNRVDYNYLKGFIREAYEAFNIERIDADPWNASSLLSDLVEMEIPVSELSQIMSRLNHPTKMLEKLIYEGIILHDGNPVMSWMLAACVTIEDSKGNIMLSKKESHKNKKRIDGFAALVNALAAHLSPDEEDTNESYYNDPNHTFEC</sequence>
<dbReference type="RefSeq" id="WP_073408419.1">
    <property type="nucleotide sequence ID" value="NZ_FQWH01000002.1"/>
</dbReference>
<reference evidence="3 4" key="1">
    <citation type="submission" date="2016-11" db="EMBL/GenBank/DDBJ databases">
        <authorList>
            <person name="Jaros S."/>
            <person name="Januszkiewicz K."/>
            <person name="Wedrychowicz H."/>
        </authorList>
    </citation>
    <scope>NUCLEOTIDE SEQUENCE [LARGE SCALE GENOMIC DNA]</scope>
    <source>
        <strain evidence="3 4">DSM 6792</strain>
    </source>
</reference>
<evidence type="ECO:0000259" key="1">
    <source>
        <dbReference type="Pfam" id="PF03354"/>
    </source>
</evidence>
<gene>
    <name evidence="3" type="ORF">SAMN05444388_102113</name>
</gene>
<dbReference type="Gene3D" id="3.40.50.300">
    <property type="entry name" value="P-loop containing nucleotide triphosphate hydrolases"/>
    <property type="match status" value="1"/>
</dbReference>
<dbReference type="InterPro" id="IPR046461">
    <property type="entry name" value="TerL_ATPase"/>
</dbReference>
<dbReference type="InterPro" id="IPR027417">
    <property type="entry name" value="P-loop_NTPase"/>
</dbReference>
<dbReference type="Proteomes" id="UP000184112">
    <property type="component" value="Unassembled WGS sequence"/>
</dbReference>
<name>A0A1M5II52_FLAJO</name>
<feature type="domain" description="Terminase large subunit-like endonuclease" evidence="2">
    <location>
        <begin position="267"/>
        <end position="556"/>
    </location>
</feature>
<feature type="domain" description="Terminase large subunit-like ATPase" evidence="1">
    <location>
        <begin position="83"/>
        <end position="256"/>
    </location>
</feature>
<proteinExistence type="predicted"/>
<dbReference type="EMBL" id="FQWH01000002">
    <property type="protein sequence ID" value="SHG27982.1"/>
    <property type="molecule type" value="Genomic_DNA"/>
</dbReference>
<protein>
    <submittedName>
        <fullName evidence="3">Phage terminase-like protein, large subunit, contains N-terminal HTH domain</fullName>
    </submittedName>
</protein>
<evidence type="ECO:0000259" key="2">
    <source>
        <dbReference type="Pfam" id="PF20441"/>
    </source>
</evidence>
<evidence type="ECO:0000313" key="4">
    <source>
        <dbReference type="Proteomes" id="UP000184112"/>
    </source>
</evidence>
<dbReference type="GO" id="GO:0004519">
    <property type="term" value="F:endonuclease activity"/>
    <property type="evidence" value="ECO:0007669"/>
    <property type="project" value="InterPro"/>
</dbReference>
<evidence type="ECO:0000313" key="3">
    <source>
        <dbReference type="EMBL" id="SHG27982.1"/>
    </source>
</evidence>
<dbReference type="InterPro" id="IPR005021">
    <property type="entry name" value="Terminase_largesu-like"/>
</dbReference>